<dbReference type="InParanoid" id="A0A2G5D9S4"/>
<evidence type="ECO:0000313" key="1">
    <source>
        <dbReference type="EMBL" id="PIA40254.1"/>
    </source>
</evidence>
<reference evidence="1 2" key="1">
    <citation type="submission" date="2017-09" db="EMBL/GenBank/DDBJ databases">
        <title>WGS assembly of Aquilegia coerulea Goldsmith.</title>
        <authorList>
            <person name="Hodges S."/>
            <person name="Kramer E."/>
            <person name="Nordborg M."/>
            <person name="Tomkins J."/>
            <person name="Borevitz J."/>
            <person name="Derieg N."/>
            <person name="Yan J."/>
            <person name="Mihaltcheva S."/>
            <person name="Hayes R.D."/>
            <person name="Rokhsar D."/>
        </authorList>
    </citation>
    <scope>NUCLEOTIDE SEQUENCE [LARGE SCALE GENOMIC DNA]</scope>
    <source>
        <strain evidence="2">cv. Goldsmith</strain>
    </source>
</reference>
<keyword evidence="2" id="KW-1185">Reference proteome</keyword>
<proteinExistence type="predicted"/>
<evidence type="ECO:0000313" key="2">
    <source>
        <dbReference type="Proteomes" id="UP000230069"/>
    </source>
</evidence>
<sequence>MSLISYSSTIKLSRMYEIARAPISYTATFKILISSLLTTYFEGTRPCWSAGEQNLLHCMQGYMALLERLAKVKRRYSQR</sequence>
<gene>
    <name evidence="1" type="ORF">AQUCO_02500153v1</name>
</gene>
<dbReference type="EMBL" id="KZ305042">
    <property type="protein sequence ID" value="PIA40254.1"/>
    <property type="molecule type" value="Genomic_DNA"/>
</dbReference>
<organism evidence="1 2">
    <name type="scientific">Aquilegia coerulea</name>
    <name type="common">Rocky mountain columbine</name>
    <dbReference type="NCBI Taxonomy" id="218851"/>
    <lineage>
        <taxon>Eukaryota</taxon>
        <taxon>Viridiplantae</taxon>
        <taxon>Streptophyta</taxon>
        <taxon>Embryophyta</taxon>
        <taxon>Tracheophyta</taxon>
        <taxon>Spermatophyta</taxon>
        <taxon>Magnoliopsida</taxon>
        <taxon>Ranunculales</taxon>
        <taxon>Ranunculaceae</taxon>
        <taxon>Thalictroideae</taxon>
        <taxon>Aquilegia</taxon>
    </lineage>
</organism>
<dbReference type="AlphaFoldDB" id="A0A2G5D9S4"/>
<name>A0A2G5D9S4_AQUCA</name>
<protein>
    <submittedName>
        <fullName evidence="1">Uncharacterized protein</fullName>
    </submittedName>
</protein>
<dbReference type="Proteomes" id="UP000230069">
    <property type="component" value="Unassembled WGS sequence"/>
</dbReference>
<accession>A0A2G5D9S4</accession>